<sequence length="272" mass="30835">MAKQSELSRFKFHKPLPIHINNNRTLSHLAILLLSISCVVELNPGPDFPCGSCGNEVLDSDHAVECDKCNTWFHITCQNLDTNWYSQLVENDLSFVWTCTLCECLNLSNSSSMSVSTNNSFSSLVDENFPTQNSLPTYPQQNNKSIPKQPIFVSKLKILGISWLKKDHYTSEFFPPSLGYTALRNDRLKGKGGGVFLIVKNNLVVSEQSKLQTNCEIVWVKHEIKDCKPMYISSYYRPHESDLQSLLELEKSLDLEILTFQSLPGIQNICHT</sequence>
<keyword evidence="3" id="KW-0862">Zinc</keyword>
<feature type="domain" description="PHD-type" evidence="5">
    <location>
        <begin position="47"/>
        <end position="105"/>
    </location>
</feature>
<dbReference type="PROSITE" id="PS50016">
    <property type="entry name" value="ZF_PHD_2"/>
    <property type="match status" value="1"/>
</dbReference>
<organism evidence="6 7">
    <name type="scientific">Mya arenaria</name>
    <name type="common">Soft-shell clam</name>
    <dbReference type="NCBI Taxonomy" id="6604"/>
    <lineage>
        <taxon>Eukaryota</taxon>
        <taxon>Metazoa</taxon>
        <taxon>Spiralia</taxon>
        <taxon>Lophotrochozoa</taxon>
        <taxon>Mollusca</taxon>
        <taxon>Bivalvia</taxon>
        <taxon>Autobranchia</taxon>
        <taxon>Heteroconchia</taxon>
        <taxon>Euheterodonta</taxon>
        <taxon>Imparidentia</taxon>
        <taxon>Neoheterodontei</taxon>
        <taxon>Myida</taxon>
        <taxon>Myoidea</taxon>
        <taxon>Myidae</taxon>
        <taxon>Mya</taxon>
    </lineage>
</organism>
<gene>
    <name evidence="6" type="ORF">MAR_014066</name>
</gene>
<accession>A0ABY7G4V6</accession>
<protein>
    <recommendedName>
        <fullName evidence="5">PHD-type domain-containing protein</fullName>
    </recommendedName>
</protein>
<dbReference type="InterPro" id="IPR013083">
    <property type="entry name" value="Znf_RING/FYVE/PHD"/>
</dbReference>
<dbReference type="InterPro" id="IPR001965">
    <property type="entry name" value="Znf_PHD"/>
</dbReference>
<dbReference type="Gene3D" id="3.60.10.10">
    <property type="entry name" value="Endonuclease/exonuclease/phosphatase"/>
    <property type="match status" value="1"/>
</dbReference>
<dbReference type="InterPro" id="IPR011011">
    <property type="entry name" value="Znf_FYVE_PHD"/>
</dbReference>
<reference evidence="6" key="1">
    <citation type="submission" date="2022-11" db="EMBL/GenBank/DDBJ databases">
        <title>Centuries of genome instability and evolution in soft-shell clam transmissible cancer (bioRxiv).</title>
        <authorList>
            <person name="Hart S.F.M."/>
            <person name="Yonemitsu M.A."/>
            <person name="Giersch R.M."/>
            <person name="Beal B.F."/>
            <person name="Arriagada G."/>
            <person name="Davis B.W."/>
            <person name="Ostrander E.A."/>
            <person name="Goff S.P."/>
            <person name="Metzger M.J."/>
        </authorList>
    </citation>
    <scope>NUCLEOTIDE SEQUENCE</scope>
    <source>
        <strain evidence="6">MELC-2E11</strain>
        <tissue evidence="6">Siphon/mantle</tissue>
    </source>
</reference>
<evidence type="ECO:0000259" key="5">
    <source>
        <dbReference type="PROSITE" id="PS50016"/>
    </source>
</evidence>
<dbReference type="Pfam" id="PF00628">
    <property type="entry name" value="PHD"/>
    <property type="match status" value="1"/>
</dbReference>
<dbReference type="PROSITE" id="PS01359">
    <property type="entry name" value="ZF_PHD_1"/>
    <property type="match status" value="1"/>
</dbReference>
<dbReference type="SUPFAM" id="SSF56219">
    <property type="entry name" value="DNase I-like"/>
    <property type="match status" value="1"/>
</dbReference>
<keyword evidence="7" id="KW-1185">Reference proteome</keyword>
<evidence type="ECO:0000256" key="3">
    <source>
        <dbReference type="ARBA" id="ARBA00022833"/>
    </source>
</evidence>
<dbReference type="EMBL" id="CP111026">
    <property type="protein sequence ID" value="WAR28362.1"/>
    <property type="molecule type" value="Genomic_DNA"/>
</dbReference>
<keyword evidence="1" id="KW-0479">Metal-binding</keyword>
<dbReference type="InterPro" id="IPR036691">
    <property type="entry name" value="Endo/exonu/phosph_ase_sf"/>
</dbReference>
<name>A0ABY7G4V6_MYAAR</name>
<evidence type="ECO:0000256" key="2">
    <source>
        <dbReference type="ARBA" id="ARBA00022771"/>
    </source>
</evidence>
<keyword evidence="2 4" id="KW-0863">Zinc-finger</keyword>
<proteinExistence type="predicted"/>
<dbReference type="SMART" id="SM00249">
    <property type="entry name" value="PHD"/>
    <property type="match status" value="1"/>
</dbReference>
<dbReference type="SUPFAM" id="SSF57903">
    <property type="entry name" value="FYVE/PHD zinc finger"/>
    <property type="match status" value="1"/>
</dbReference>
<dbReference type="InterPro" id="IPR019786">
    <property type="entry name" value="Zinc_finger_PHD-type_CS"/>
</dbReference>
<evidence type="ECO:0000313" key="7">
    <source>
        <dbReference type="Proteomes" id="UP001164746"/>
    </source>
</evidence>
<dbReference type="Gene3D" id="3.30.40.10">
    <property type="entry name" value="Zinc/RING finger domain, C3HC4 (zinc finger)"/>
    <property type="match status" value="1"/>
</dbReference>
<dbReference type="Proteomes" id="UP001164746">
    <property type="component" value="Chromosome 15"/>
</dbReference>
<evidence type="ECO:0000256" key="4">
    <source>
        <dbReference type="PROSITE-ProRule" id="PRU00146"/>
    </source>
</evidence>
<dbReference type="InterPro" id="IPR019787">
    <property type="entry name" value="Znf_PHD-finger"/>
</dbReference>
<evidence type="ECO:0000313" key="6">
    <source>
        <dbReference type="EMBL" id="WAR28362.1"/>
    </source>
</evidence>
<evidence type="ECO:0000256" key="1">
    <source>
        <dbReference type="ARBA" id="ARBA00022723"/>
    </source>
</evidence>